<dbReference type="EMBL" id="JMHU01000004">
    <property type="protein sequence ID" value="KDA46480.1"/>
    <property type="molecule type" value="Genomic_DNA"/>
</dbReference>
<reference evidence="3 5" key="1">
    <citation type="submission" date="2014-04" db="EMBL/GenBank/DDBJ databases">
        <title>Draft Genome Sequence of Lactobacillus animalis 381-IL-28.</title>
        <authorList>
            <person name="Sturino J.M."/>
            <person name="Rajendran M."/>
            <person name="Altermann E."/>
        </authorList>
    </citation>
    <scope>NUCLEOTIDE SEQUENCE [LARGE SCALE GENOMIC DNA]</scope>
    <source>
        <strain evidence="3 5">381-IL-28</strain>
    </source>
</reference>
<dbReference type="AlphaFoldDB" id="A0AAJ6FMY4"/>
<evidence type="ECO:0000313" key="4">
    <source>
        <dbReference type="EMBL" id="WHQ79664.1"/>
    </source>
</evidence>
<evidence type="ECO:0000313" key="6">
    <source>
        <dbReference type="Proteomes" id="UP001238155"/>
    </source>
</evidence>
<dbReference type="RefSeq" id="WP_052006330.1">
    <property type="nucleotide sequence ID" value="NZ_CAJKXD010000002.1"/>
</dbReference>
<dbReference type="InterPro" id="IPR001387">
    <property type="entry name" value="Cro/C1-type_HTH"/>
</dbReference>
<gene>
    <name evidence="3" type="ORF">Lani381_0500</name>
    <name evidence="4" type="ORF">QFF56_06795</name>
</gene>
<keyword evidence="1" id="KW-0238">DNA-binding</keyword>
<dbReference type="EMBL" id="CP123751">
    <property type="protein sequence ID" value="WHQ79664.1"/>
    <property type="molecule type" value="Genomic_DNA"/>
</dbReference>
<dbReference type="Pfam" id="PF01381">
    <property type="entry name" value="HTH_3"/>
    <property type="match status" value="1"/>
</dbReference>
<protein>
    <submittedName>
        <fullName evidence="3">Addiction module antidote protein, HigA family, higA</fullName>
    </submittedName>
    <submittedName>
        <fullName evidence="4">Helix-turn-helix domain-containing protein</fullName>
    </submittedName>
</protein>
<dbReference type="Proteomes" id="UP000027129">
    <property type="component" value="Unassembled WGS sequence"/>
</dbReference>
<dbReference type="InterPro" id="IPR013430">
    <property type="entry name" value="Toxin_antidote_HigA"/>
</dbReference>
<evidence type="ECO:0000256" key="1">
    <source>
        <dbReference type="ARBA" id="ARBA00023125"/>
    </source>
</evidence>
<accession>A0AAJ6FMY4</accession>
<sequence length="91" mass="10125">MNNVVSNGALVAFHPGYYVKQYLSSQGIKQSELADRLGTSEKTISNLVNGKIEKLSPELIRGLALSFGTSEILWKNLNERYLAELDLIRKA</sequence>
<name>A0AAJ6FMY4_9LACO</name>
<organism evidence="4 6">
    <name type="scientific">Ligilactobacillus animalis</name>
    <dbReference type="NCBI Taxonomy" id="1605"/>
    <lineage>
        <taxon>Bacteria</taxon>
        <taxon>Bacillati</taxon>
        <taxon>Bacillota</taxon>
        <taxon>Bacilli</taxon>
        <taxon>Lactobacillales</taxon>
        <taxon>Lactobacillaceae</taxon>
        <taxon>Ligilactobacillus</taxon>
    </lineage>
</organism>
<dbReference type="CDD" id="cd00093">
    <property type="entry name" value="HTH_XRE"/>
    <property type="match status" value="1"/>
</dbReference>
<evidence type="ECO:0000313" key="3">
    <source>
        <dbReference type="EMBL" id="KDA46480.1"/>
    </source>
</evidence>
<dbReference type="PANTHER" id="PTHR36924:SF1">
    <property type="entry name" value="ANTITOXIN HIGA-1"/>
    <property type="match status" value="1"/>
</dbReference>
<evidence type="ECO:0000313" key="5">
    <source>
        <dbReference type="Proteomes" id="UP000027129"/>
    </source>
</evidence>
<dbReference type="GO" id="GO:0003677">
    <property type="term" value="F:DNA binding"/>
    <property type="evidence" value="ECO:0007669"/>
    <property type="project" value="UniProtKB-KW"/>
</dbReference>
<dbReference type="InterPro" id="IPR010982">
    <property type="entry name" value="Lambda_DNA-bd_dom_sf"/>
</dbReference>
<keyword evidence="5" id="KW-1185">Reference proteome</keyword>
<dbReference type="SMART" id="SM00530">
    <property type="entry name" value="HTH_XRE"/>
    <property type="match status" value="1"/>
</dbReference>
<proteinExistence type="predicted"/>
<feature type="domain" description="HTH cro/C1-type" evidence="2">
    <location>
        <begin position="19"/>
        <end position="74"/>
    </location>
</feature>
<dbReference type="Gene3D" id="1.10.260.40">
    <property type="entry name" value="lambda repressor-like DNA-binding domains"/>
    <property type="match status" value="1"/>
</dbReference>
<dbReference type="Proteomes" id="UP001238155">
    <property type="component" value="Chromosome"/>
</dbReference>
<dbReference type="PROSITE" id="PS50943">
    <property type="entry name" value="HTH_CROC1"/>
    <property type="match status" value="1"/>
</dbReference>
<dbReference type="SUPFAM" id="SSF47413">
    <property type="entry name" value="lambda repressor-like DNA-binding domains"/>
    <property type="match status" value="1"/>
</dbReference>
<evidence type="ECO:0000259" key="2">
    <source>
        <dbReference type="PROSITE" id="PS50943"/>
    </source>
</evidence>
<reference evidence="4" key="2">
    <citation type="submission" date="2023-04" db="EMBL/GenBank/DDBJ databases">
        <title>Four porcine-derived lactic acid bacteria strains analyses and their evaluation as potential probiotics based on genomics.</title>
        <authorList>
            <person name="Niu D."/>
        </authorList>
    </citation>
    <scope>NUCLEOTIDE SEQUENCE</scope>
    <source>
        <strain evidence="4">ZSB1</strain>
    </source>
</reference>
<dbReference type="PANTHER" id="PTHR36924">
    <property type="entry name" value="ANTITOXIN HIGA-1"/>
    <property type="match status" value="1"/>
</dbReference>
<dbReference type="GeneID" id="61226844"/>